<dbReference type="KEGG" id="halx:M0R89_18160"/>
<reference evidence="1 2" key="1">
    <citation type="submission" date="2022-04" db="EMBL/GenBank/DDBJ databases">
        <title>Diverse halophilic archaea isolated from saline environments.</title>
        <authorList>
            <person name="Cui H.-L."/>
        </authorList>
    </citation>
    <scope>NUCLEOTIDE SEQUENCE [LARGE SCALE GENOMIC DNA]</scope>
    <source>
        <strain evidence="1 2">XZYJT49</strain>
    </source>
</reference>
<accession>A0A8U0HTK4</accession>
<gene>
    <name evidence="1" type="ORF">M0R89_18160</name>
</gene>
<organism evidence="1 2">
    <name type="scientific">Halorussus limi</name>
    <dbReference type="NCBI Taxonomy" id="2938695"/>
    <lineage>
        <taxon>Archaea</taxon>
        <taxon>Methanobacteriati</taxon>
        <taxon>Methanobacteriota</taxon>
        <taxon>Stenosarchaea group</taxon>
        <taxon>Halobacteria</taxon>
        <taxon>Halobacteriales</taxon>
        <taxon>Haladaptataceae</taxon>
        <taxon>Halorussus</taxon>
    </lineage>
</organism>
<dbReference type="RefSeq" id="WP_248650487.1">
    <property type="nucleotide sequence ID" value="NZ_CP096659.1"/>
</dbReference>
<sequence length="142" mass="15781">MKRRTLLATAGAGIGITASSGCAQLSRVVPGCDSMHSTTIGLEPASLSDEQVSHLFPLVFTELRKAHQQIIEEASDERYKACPPIPDSVQSFTDLARKRIDRQQREYGGEPENRPDYLRTAYLKRENSYSELQIAIEDVVVS</sequence>
<protein>
    <submittedName>
        <fullName evidence="1">Uncharacterized protein</fullName>
    </submittedName>
</protein>
<dbReference type="Proteomes" id="UP000830729">
    <property type="component" value="Chromosome"/>
</dbReference>
<name>A0A8U0HTK4_9EURY</name>
<keyword evidence="2" id="KW-1185">Reference proteome</keyword>
<evidence type="ECO:0000313" key="2">
    <source>
        <dbReference type="Proteomes" id="UP000830729"/>
    </source>
</evidence>
<dbReference type="EMBL" id="CP096659">
    <property type="protein sequence ID" value="UPV74442.1"/>
    <property type="molecule type" value="Genomic_DNA"/>
</dbReference>
<dbReference type="GeneID" id="72187165"/>
<evidence type="ECO:0000313" key="1">
    <source>
        <dbReference type="EMBL" id="UPV74442.1"/>
    </source>
</evidence>
<dbReference type="AlphaFoldDB" id="A0A8U0HTK4"/>
<dbReference type="PROSITE" id="PS51257">
    <property type="entry name" value="PROKAR_LIPOPROTEIN"/>
    <property type="match status" value="1"/>
</dbReference>
<proteinExistence type="predicted"/>